<sequence length="136" mass="15068">MAHSRQSNKAGVTLSNNGTFSSSKTLYDDVYGGPPKFGVSTLSPRFEDYREIFGSFHTARASSIPLLDLPAVHDTEAFFDPRSHSFNYTEVFGALDFELPSDNLFHRHTALNAASSEEAWYCNATTVLANYLTSFV</sequence>
<accession>A0AAQ3NFX8</accession>
<evidence type="ECO:0000313" key="2">
    <source>
        <dbReference type="Proteomes" id="UP001374535"/>
    </source>
</evidence>
<dbReference type="PANTHER" id="PTHR23172:SF87">
    <property type="entry name" value="CHAPERONE DNAJ-DOMAIN SUPERFAMILY PROTEIN"/>
    <property type="match status" value="1"/>
</dbReference>
<dbReference type="AlphaFoldDB" id="A0AAQ3NFX8"/>
<dbReference type="Proteomes" id="UP001374535">
    <property type="component" value="Chromosome 5"/>
</dbReference>
<proteinExistence type="predicted"/>
<evidence type="ECO:0000313" key="1">
    <source>
        <dbReference type="EMBL" id="WVZ09494.1"/>
    </source>
</evidence>
<protein>
    <submittedName>
        <fullName evidence="1">Uncharacterized protein</fullName>
    </submittedName>
</protein>
<keyword evidence="2" id="KW-1185">Reference proteome</keyword>
<dbReference type="GO" id="GO:0030276">
    <property type="term" value="F:clathrin binding"/>
    <property type="evidence" value="ECO:0007669"/>
    <property type="project" value="TreeGrafter"/>
</dbReference>
<dbReference type="GO" id="GO:0072583">
    <property type="term" value="P:clathrin-dependent endocytosis"/>
    <property type="evidence" value="ECO:0007669"/>
    <property type="project" value="TreeGrafter"/>
</dbReference>
<dbReference type="GO" id="GO:0031982">
    <property type="term" value="C:vesicle"/>
    <property type="evidence" value="ECO:0007669"/>
    <property type="project" value="TreeGrafter"/>
</dbReference>
<reference evidence="1 2" key="1">
    <citation type="journal article" date="2023" name="Life. Sci Alliance">
        <title>Evolutionary insights into 3D genome organization and epigenetic landscape of Vigna mungo.</title>
        <authorList>
            <person name="Junaid A."/>
            <person name="Singh B."/>
            <person name="Bhatia S."/>
        </authorList>
    </citation>
    <scope>NUCLEOTIDE SEQUENCE [LARGE SCALE GENOMIC DNA]</scope>
    <source>
        <strain evidence="1">Urdbean</strain>
    </source>
</reference>
<dbReference type="GO" id="GO:0072318">
    <property type="term" value="P:clathrin coat disassembly"/>
    <property type="evidence" value="ECO:0007669"/>
    <property type="project" value="TreeGrafter"/>
</dbReference>
<dbReference type="GO" id="GO:0005737">
    <property type="term" value="C:cytoplasm"/>
    <property type="evidence" value="ECO:0007669"/>
    <property type="project" value="TreeGrafter"/>
</dbReference>
<name>A0AAQ3NFX8_VIGMU</name>
<dbReference type="PANTHER" id="PTHR23172">
    <property type="entry name" value="AUXILIN/CYCLIN G-ASSOCIATED KINASE-RELATED"/>
    <property type="match status" value="1"/>
</dbReference>
<dbReference type="EMBL" id="CP144696">
    <property type="protein sequence ID" value="WVZ09494.1"/>
    <property type="molecule type" value="Genomic_DNA"/>
</dbReference>
<organism evidence="1 2">
    <name type="scientific">Vigna mungo</name>
    <name type="common">Black gram</name>
    <name type="synonym">Phaseolus mungo</name>
    <dbReference type="NCBI Taxonomy" id="3915"/>
    <lineage>
        <taxon>Eukaryota</taxon>
        <taxon>Viridiplantae</taxon>
        <taxon>Streptophyta</taxon>
        <taxon>Embryophyta</taxon>
        <taxon>Tracheophyta</taxon>
        <taxon>Spermatophyta</taxon>
        <taxon>Magnoliopsida</taxon>
        <taxon>eudicotyledons</taxon>
        <taxon>Gunneridae</taxon>
        <taxon>Pentapetalae</taxon>
        <taxon>rosids</taxon>
        <taxon>fabids</taxon>
        <taxon>Fabales</taxon>
        <taxon>Fabaceae</taxon>
        <taxon>Papilionoideae</taxon>
        <taxon>50 kb inversion clade</taxon>
        <taxon>NPAAA clade</taxon>
        <taxon>indigoferoid/millettioid clade</taxon>
        <taxon>Phaseoleae</taxon>
        <taxon>Vigna</taxon>
    </lineage>
</organism>
<gene>
    <name evidence="1" type="ORF">V8G54_014024</name>
</gene>